<evidence type="ECO:0000313" key="2">
    <source>
        <dbReference type="Proteomes" id="UP001386955"/>
    </source>
</evidence>
<proteinExistence type="predicted"/>
<accession>A0AAN9S5K9</accession>
<dbReference type="AlphaFoldDB" id="A0AAN9S5K9"/>
<comment type="caution">
    <text evidence="1">The sequence shown here is derived from an EMBL/GenBank/DDBJ whole genome shotgun (WGS) entry which is preliminary data.</text>
</comment>
<sequence length="102" mass="11773">MNERERKKKLSIPWCRLEFLRTHPECFHELETEVVSWKVKYGGYDGVMVIDFGEGDDRGFDGGPVKGHRWWIDGGLGSEGALPYFVVKEIALTKVKKRAMEQ</sequence>
<dbReference type="EMBL" id="JAYMYS010000006">
    <property type="protein sequence ID" value="KAK7389051.1"/>
    <property type="molecule type" value="Genomic_DNA"/>
</dbReference>
<reference evidence="1 2" key="1">
    <citation type="submission" date="2024-01" db="EMBL/GenBank/DDBJ databases">
        <title>The genomes of 5 underutilized Papilionoideae crops provide insights into root nodulation and disease resistanc.</title>
        <authorList>
            <person name="Jiang F."/>
        </authorList>
    </citation>
    <scope>NUCLEOTIDE SEQUENCE [LARGE SCALE GENOMIC DNA]</scope>
    <source>
        <strain evidence="1">DUOXIRENSHENG_FW03</strain>
        <tissue evidence="1">Leaves</tissue>
    </source>
</reference>
<evidence type="ECO:0000313" key="1">
    <source>
        <dbReference type="EMBL" id="KAK7389051.1"/>
    </source>
</evidence>
<gene>
    <name evidence="1" type="ORF">VNO78_23883</name>
</gene>
<organism evidence="1 2">
    <name type="scientific">Psophocarpus tetragonolobus</name>
    <name type="common">Winged bean</name>
    <name type="synonym">Dolichos tetragonolobus</name>
    <dbReference type="NCBI Taxonomy" id="3891"/>
    <lineage>
        <taxon>Eukaryota</taxon>
        <taxon>Viridiplantae</taxon>
        <taxon>Streptophyta</taxon>
        <taxon>Embryophyta</taxon>
        <taxon>Tracheophyta</taxon>
        <taxon>Spermatophyta</taxon>
        <taxon>Magnoliopsida</taxon>
        <taxon>eudicotyledons</taxon>
        <taxon>Gunneridae</taxon>
        <taxon>Pentapetalae</taxon>
        <taxon>rosids</taxon>
        <taxon>fabids</taxon>
        <taxon>Fabales</taxon>
        <taxon>Fabaceae</taxon>
        <taxon>Papilionoideae</taxon>
        <taxon>50 kb inversion clade</taxon>
        <taxon>NPAAA clade</taxon>
        <taxon>indigoferoid/millettioid clade</taxon>
        <taxon>Phaseoleae</taxon>
        <taxon>Psophocarpus</taxon>
    </lineage>
</organism>
<protein>
    <submittedName>
        <fullName evidence="1">Uncharacterized protein</fullName>
    </submittedName>
</protein>
<name>A0AAN9S5K9_PSOTE</name>
<keyword evidence="2" id="KW-1185">Reference proteome</keyword>
<dbReference type="Proteomes" id="UP001386955">
    <property type="component" value="Unassembled WGS sequence"/>
</dbReference>